<evidence type="ECO:0000256" key="1">
    <source>
        <dbReference type="ARBA" id="ARBA00009183"/>
    </source>
</evidence>
<sequence length="477" mass="50917">MSDHRDDSVPTREKVLVIGAGPAGLAAAAALRSVGLPFDLVDAGHDVGGIWNGEEGSPVWEGMHPLSSKELTQFEDLVMPASFPAFPSPEQLTKYLRAYAARHHLTEHFQPGTTVRRAVPFDDGVWQVELSTGQIGVYRAVIAATGTSSRPHLPGWARDREPTGDVRLVHARDWHGPEGLEGRSVLVVGSGQSAADIAVDAASRALEVRWSVRTGHWIVPRTIAGTPGDVAASREPAVLGALNEKVAETVVRRVAGDPAAVGLPRPAAGLLEDRVIVSDDVIGRIREGRIAPMPDVTSLDDDGTVAFADGRTWAPSVIVLATGYEDGVDALGEGVVPRTASGAPDLFLGAFPRGRDDLAVLGQVRVTGGIWPVLAQQADLAALFLRAAVDGDAAAEGFRRLRRGSDDAVPVRPASERSEGWRGRIAERLDQVQGAARRRALPPRVTEPGQLPFADREDLLARLRTVRSLFEDRADRA</sequence>
<dbReference type="RefSeq" id="WP_263595234.1">
    <property type="nucleotide sequence ID" value="NZ_CP107020.1"/>
</dbReference>
<keyword evidence="4" id="KW-0274">FAD</keyword>
<reference evidence="7" key="1">
    <citation type="submission" date="2022-10" db="EMBL/GenBank/DDBJ databases">
        <title>Whole-Genome Sequencing of Brachybacterium huguangmaarense BRM-3, Isolated from Betula schmidtii.</title>
        <authorList>
            <person name="Haam D."/>
        </authorList>
    </citation>
    <scope>NUCLEOTIDE SEQUENCE</scope>
    <source>
        <strain evidence="7">BRM-3</strain>
    </source>
</reference>
<comment type="similarity">
    <text evidence="1">Belongs to the FMO family.</text>
</comment>
<comment type="similarity">
    <text evidence="2">Belongs to the FAD-binding monooxygenase family.</text>
</comment>
<dbReference type="EMBL" id="CP107020">
    <property type="protein sequence ID" value="UYG18028.1"/>
    <property type="molecule type" value="Genomic_DNA"/>
</dbReference>
<evidence type="ECO:0000256" key="6">
    <source>
        <dbReference type="ARBA" id="ARBA00023002"/>
    </source>
</evidence>
<dbReference type="InterPro" id="IPR000960">
    <property type="entry name" value="Flavin_mOase"/>
</dbReference>
<keyword evidence="5" id="KW-0521">NADP</keyword>
<evidence type="ECO:0000313" key="8">
    <source>
        <dbReference type="Proteomes" id="UP001164305"/>
    </source>
</evidence>
<dbReference type="SUPFAM" id="SSF51905">
    <property type="entry name" value="FAD/NAD(P)-binding domain"/>
    <property type="match status" value="1"/>
</dbReference>
<proteinExistence type="inferred from homology"/>
<organism evidence="7 8">
    <name type="scientific">Brachybacterium huguangmaarense</name>
    <dbReference type="NCBI Taxonomy" id="1652028"/>
    <lineage>
        <taxon>Bacteria</taxon>
        <taxon>Bacillati</taxon>
        <taxon>Actinomycetota</taxon>
        <taxon>Actinomycetes</taxon>
        <taxon>Micrococcales</taxon>
        <taxon>Dermabacteraceae</taxon>
        <taxon>Brachybacterium</taxon>
    </lineage>
</organism>
<keyword evidence="3" id="KW-0285">Flavoprotein</keyword>
<dbReference type="Gene3D" id="3.50.50.60">
    <property type="entry name" value="FAD/NAD(P)-binding domain"/>
    <property type="match status" value="1"/>
</dbReference>
<protein>
    <submittedName>
        <fullName evidence="7">NAD(P)-binding domain-containing protein</fullName>
    </submittedName>
</protein>
<gene>
    <name evidence="7" type="ORF">BRM3_06330</name>
</gene>
<dbReference type="Proteomes" id="UP001164305">
    <property type="component" value="Chromosome"/>
</dbReference>
<dbReference type="InterPro" id="IPR020946">
    <property type="entry name" value="Flavin_mOase-like"/>
</dbReference>
<dbReference type="PANTHER" id="PTHR23023">
    <property type="entry name" value="DIMETHYLANILINE MONOOXYGENASE"/>
    <property type="match status" value="1"/>
</dbReference>
<dbReference type="PRINTS" id="PR00370">
    <property type="entry name" value="FMOXYGENASE"/>
</dbReference>
<evidence type="ECO:0000256" key="2">
    <source>
        <dbReference type="ARBA" id="ARBA00010139"/>
    </source>
</evidence>
<evidence type="ECO:0000256" key="5">
    <source>
        <dbReference type="ARBA" id="ARBA00022857"/>
    </source>
</evidence>
<dbReference type="InterPro" id="IPR050346">
    <property type="entry name" value="FMO-like"/>
</dbReference>
<dbReference type="InterPro" id="IPR036188">
    <property type="entry name" value="FAD/NAD-bd_sf"/>
</dbReference>
<evidence type="ECO:0000256" key="3">
    <source>
        <dbReference type="ARBA" id="ARBA00022630"/>
    </source>
</evidence>
<name>A0ABY6G5R4_9MICO</name>
<evidence type="ECO:0000256" key="4">
    <source>
        <dbReference type="ARBA" id="ARBA00022827"/>
    </source>
</evidence>
<dbReference type="Pfam" id="PF00743">
    <property type="entry name" value="FMO-like"/>
    <property type="match status" value="1"/>
</dbReference>
<keyword evidence="6" id="KW-0560">Oxidoreductase</keyword>
<accession>A0ABY6G5R4</accession>
<evidence type="ECO:0000313" key="7">
    <source>
        <dbReference type="EMBL" id="UYG18028.1"/>
    </source>
</evidence>
<keyword evidence="8" id="KW-1185">Reference proteome</keyword>